<evidence type="ECO:0000313" key="3">
    <source>
        <dbReference type="Proteomes" id="UP000529637"/>
    </source>
</evidence>
<name>A0A7Y6TUQ5_9BURK</name>
<dbReference type="EMBL" id="JABWMJ010000001">
    <property type="protein sequence ID" value="NUZ04250.1"/>
    <property type="molecule type" value="Genomic_DNA"/>
</dbReference>
<feature type="region of interest" description="Disordered" evidence="1">
    <location>
        <begin position="70"/>
        <end position="97"/>
    </location>
</feature>
<reference evidence="2 3" key="1">
    <citation type="submission" date="2020-06" db="EMBL/GenBank/DDBJ databases">
        <title>Schlegella sp. ID0723 isolated from air conditioner.</title>
        <authorList>
            <person name="Kim D.Y."/>
            <person name="Kim D.-U."/>
        </authorList>
    </citation>
    <scope>NUCLEOTIDE SEQUENCE [LARGE SCALE GENOMIC DNA]</scope>
    <source>
        <strain evidence="2 3">ID0723</strain>
    </source>
</reference>
<protein>
    <submittedName>
        <fullName evidence="2">Uncharacterized protein</fullName>
    </submittedName>
</protein>
<dbReference type="RefSeq" id="WP_176065060.1">
    <property type="nucleotide sequence ID" value="NZ_JABWMJ010000001.1"/>
</dbReference>
<dbReference type="AlphaFoldDB" id="A0A7Y6TUQ5"/>
<evidence type="ECO:0000313" key="2">
    <source>
        <dbReference type="EMBL" id="NUZ04250.1"/>
    </source>
</evidence>
<feature type="compositionally biased region" description="Basic and acidic residues" evidence="1">
    <location>
        <begin position="74"/>
        <end position="84"/>
    </location>
</feature>
<comment type="caution">
    <text evidence="2">The sequence shown here is derived from an EMBL/GenBank/DDBJ whole genome shotgun (WGS) entry which is preliminary data.</text>
</comment>
<organism evidence="2 3">
    <name type="scientific">Piscinibacter koreensis</name>
    <dbReference type="NCBI Taxonomy" id="2742824"/>
    <lineage>
        <taxon>Bacteria</taxon>
        <taxon>Pseudomonadati</taxon>
        <taxon>Pseudomonadota</taxon>
        <taxon>Betaproteobacteria</taxon>
        <taxon>Burkholderiales</taxon>
        <taxon>Sphaerotilaceae</taxon>
        <taxon>Piscinibacter</taxon>
    </lineage>
</organism>
<dbReference type="Proteomes" id="UP000529637">
    <property type="component" value="Unassembled WGS sequence"/>
</dbReference>
<gene>
    <name evidence="2" type="ORF">HQN59_00605</name>
</gene>
<sequence>MTASSSADARFGGSIAEVYARHLVPARSRAASADAAALAYCRGTPLRDEIEARARRTRCRDRRLRRRDRHALRRQVDRRGDPGDRRRRRALKLPAAR</sequence>
<accession>A0A7Y6TUQ5</accession>
<keyword evidence="3" id="KW-1185">Reference proteome</keyword>
<proteinExistence type="predicted"/>
<evidence type="ECO:0000256" key="1">
    <source>
        <dbReference type="SAM" id="MobiDB-lite"/>
    </source>
</evidence>